<gene>
    <name evidence="2" type="ORF">GRF29_164g1239377</name>
</gene>
<reference evidence="2 3" key="1">
    <citation type="submission" date="2021-02" db="EMBL/GenBank/DDBJ databases">
        <title>Genome assembly of Pseudopithomyces chartarum.</title>
        <authorList>
            <person name="Jauregui R."/>
            <person name="Singh J."/>
            <person name="Voisey C."/>
        </authorList>
    </citation>
    <scope>NUCLEOTIDE SEQUENCE [LARGE SCALE GENOMIC DNA]</scope>
    <source>
        <strain evidence="2 3">AGR01</strain>
    </source>
</reference>
<feature type="region of interest" description="Disordered" evidence="1">
    <location>
        <begin position="276"/>
        <end position="295"/>
    </location>
</feature>
<sequence>MGGFRNERELTYDTNGRVCYKQSPEKCDPHKPTDVIGPEDANFWHEIYGPGWAEKHWGPHIRNIYTSATMGSTHHNYNGETRTRADFQGANPTHAYCKHWVVLRERSLGRCGEEFTVKSQGCGKHPNAKGRGQNICHRLWDQYKDVTWAIIDDKEAATEYSVEEGDTDEYYHKSVDDVVFELKANGQDRATAEKAALGAVEREFFRRFYLSGKDLLIEEQVMNGNFGFKVAVQQFETEWKCKMQRRRQVRSDPVGLLQIYEPVKLPNPVLDQLDLKARGKVSKKDKKRGSRYKRG</sequence>
<comment type="caution">
    <text evidence="2">The sequence shown here is derived from an EMBL/GenBank/DDBJ whole genome shotgun (WGS) entry which is preliminary data.</text>
</comment>
<feature type="compositionally biased region" description="Basic residues" evidence="1">
    <location>
        <begin position="278"/>
        <end position="295"/>
    </location>
</feature>
<accession>A0AAN6LP50</accession>
<protein>
    <submittedName>
        <fullName evidence="2">Uncharacterized protein</fullName>
    </submittedName>
</protein>
<evidence type="ECO:0000313" key="2">
    <source>
        <dbReference type="EMBL" id="KAK3201969.1"/>
    </source>
</evidence>
<keyword evidence="3" id="KW-1185">Reference proteome</keyword>
<dbReference type="EMBL" id="WVTA01000015">
    <property type="protein sequence ID" value="KAK3201969.1"/>
    <property type="molecule type" value="Genomic_DNA"/>
</dbReference>
<organism evidence="2 3">
    <name type="scientific">Pseudopithomyces chartarum</name>
    <dbReference type="NCBI Taxonomy" id="1892770"/>
    <lineage>
        <taxon>Eukaryota</taxon>
        <taxon>Fungi</taxon>
        <taxon>Dikarya</taxon>
        <taxon>Ascomycota</taxon>
        <taxon>Pezizomycotina</taxon>
        <taxon>Dothideomycetes</taxon>
        <taxon>Pleosporomycetidae</taxon>
        <taxon>Pleosporales</taxon>
        <taxon>Massarineae</taxon>
        <taxon>Didymosphaeriaceae</taxon>
        <taxon>Pseudopithomyces</taxon>
    </lineage>
</organism>
<proteinExistence type="predicted"/>
<evidence type="ECO:0000256" key="1">
    <source>
        <dbReference type="SAM" id="MobiDB-lite"/>
    </source>
</evidence>
<evidence type="ECO:0000313" key="3">
    <source>
        <dbReference type="Proteomes" id="UP001280581"/>
    </source>
</evidence>
<dbReference type="AlphaFoldDB" id="A0AAN6LP50"/>
<name>A0AAN6LP50_9PLEO</name>
<dbReference type="Proteomes" id="UP001280581">
    <property type="component" value="Unassembled WGS sequence"/>
</dbReference>
<feature type="non-terminal residue" evidence="2">
    <location>
        <position position="295"/>
    </location>
</feature>